<dbReference type="EMBL" id="QGNW01001321">
    <property type="protein sequence ID" value="RVW45635.1"/>
    <property type="molecule type" value="Genomic_DNA"/>
</dbReference>
<dbReference type="PANTHER" id="PTHR11937">
    <property type="entry name" value="ACTIN"/>
    <property type="match status" value="1"/>
</dbReference>
<dbReference type="Pfam" id="PF00022">
    <property type="entry name" value="Actin"/>
    <property type="match status" value="1"/>
</dbReference>
<evidence type="ECO:0000313" key="2">
    <source>
        <dbReference type="Proteomes" id="UP000288805"/>
    </source>
</evidence>
<dbReference type="InterPro" id="IPR004000">
    <property type="entry name" value="Actin"/>
</dbReference>
<proteinExistence type="predicted"/>
<dbReference type="Gene3D" id="3.30.420.40">
    <property type="match status" value="2"/>
</dbReference>
<reference evidence="1 2" key="1">
    <citation type="journal article" date="2018" name="PLoS Genet.">
        <title>Population sequencing reveals clonal diversity and ancestral inbreeding in the grapevine cultivar Chardonnay.</title>
        <authorList>
            <person name="Roach M.J."/>
            <person name="Johnson D.L."/>
            <person name="Bohlmann J."/>
            <person name="van Vuuren H.J."/>
            <person name="Jones S.J."/>
            <person name="Pretorius I.S."/>
            <person name="Schmidt S.A."/>
            <person name="Borneman A.R."/>
        </authorList>
    </citation>
    <scope>NUCLEOTIDE SEQUENCE [LARGE SCALE GENOMIC DNA]</scope>
    <source>
        <strain evidence="2">cv. Chardonnay</strain>
        <tissue evidence="1">Leaf</tissue>
    </source>
</reference>
<dbReference type="AlphaFoldDB" id="A0A438ECV1"/>
<organism evidence="1 2">
    <name type="scientific">Vitis vinifera</name>
    <name type="common">Grape</name>
    <dbReference type="NCBI Taxonomy" id="29760"/>
    <lineage>
        <taxon>Eukaryota</taxon>
        <taxon>Viridiplantae</taxon>
        <taxon>Streptophyta</taxon>
        <taxon>Embryophyta</taxon>
        <taxon>Tracheophyta</taxon>
        <taxon>Spermatophyta</taxon>
        <taxon>Magnoliopsida</taxon>
        <taxon>eudicotyledons</taxon>
        <taxon>Gunneridae</taxon>
        <taxon>Pentapetalae</taxon>
        <taxon>rosids</taxon>
        <taxon>Vitales</taxon>
        <taxon>Vitaceae</taxon>
        <taxon>Viteae</taxon>
        <taxon>Vitis</taxon>
    </lineage>
</organism>
<protein>
    <submittedName>
        <fullName evidence="1">Actin-related protein 7</fullName>
    </submittedName>
</protein>
<comment type="caution">
    <text evidence="1">The sequence shown here is derived from an EMBL/GenBank/DDBJ whole genome shotgun (WGS) entry which is preliminary data.</text>
</comment>
<dbReference type="SUPFAM" id="SSF53067">
    <property type="entry name" value="Actin-like ATPase domain"/>
    <property type="match status" value="1"/>
</dbReference>
<gene>
    <name evidence="1" type="primary">ARP7_1</name>
    <name evidence="1" type="ORF">CK203_111697</name>
</gene>
<name>A0A438ECV1_VITVI</name>
<dbReference type="FunFam" id="3.30.420.40:FF:000411">
    <property type="entry name" value="RNA polymerase II transcription factor"/>
    <property type="match status" value="1"/>
</dbReference>
<dbReference type="Proteomes" id="UP000288805">
    <property type="component" value="Unassembled WGS sequence"/>
</dbReference>
<dbReference type="PRINTS" id="PR00190">
    <property type="entry name" value="ACTIN"/>
</dbReference>
<accession>A0A438ECV1</accession>
<sequence length="229" mass="25942">MEAVVVDAGSKLLKAGFTIPDQAPSMLIPTQMKHILEDGPLIDNLLFEDITVDPVVRGLIRDWDTMEDLLNHVLYTGLRWEMGNEGHILFTDPLSTPKAFREQLVQLMFEIFNISDFYASEQVVLSLHVVGRISGCTIDFGNWKIDIAPELDKSNPTVNLNITDVERLKEQYLCCAENELAYEKILDIENEYGNVESSFGQREKDYVKWAARMALELECWSSLGHVSAS</sequence>
<evidence type="ECO:0000313" key="1">
    <source>
        <dbReference type="EMBL" id="RVW45635.1"/>
    </source>
</evidence>
<dbReference type="InterPro" id="IPR043129">
    <property type="entry name" value="ATPase_NBD"/>
</dbReference>